<dbReference type="Pfam" id="PF13383">
    <property type="entry name" value="Methyltransf_22"/>
    <property type="match status" value="1"/>
</dbReference>
<dbReference type="InterPro" id="IPR025714">
    <property type="entry name" value="Methyltranfer_dom"/>
</dbReference>
<sequence>MIVDTNIVQSKTKIKMSSIRMSAHTQTCLRLAKNPYRGGLILSVLIILTVWFFHHRSAYSGITDHCLSLDFEFVIPADLLLFQMSKEGLSCLYKRYVTSLQSLCTMPKRFGNIDYGGVRICVDPGVAPSKGKCVIYSYNHDLSDRFVKQIYAKYRCNVVFYGEGLVARKSTKILGLTQIVSNYVNEISVLIFKITVKDFPFLFEMSQTIKRAQIKQIIFEIHLDESRGTRDEYLSVLKALRELRDSNYEIYWFDRNWEFVKNEFSNRRTSNCFTVNMYLKPPNTSNMTGTSSVKVDLPKEAPVGTTALTKDEVLKYQERYARYILKHQYLCKQMVRLGNIVDGGWDVCHDVQFRPKHPCIVYSIGISWDFSFDEDIANTYGCDVFSFDPSMDTDDFRYSDRIMFYNVGLGAKVSEITVKDSKWKIKNLQTIMKELGHTDKRIDVLKIDIEGHERQSLPEIIDSGALKNVVQLCMETHSYYDLGTMRKLYEAGFRLFWAHQNPQAPLYTNSETLSYGMEVYFVNINLMHE</sequence>
<dbReference type="EMBL" id="JH817748">
    <property type="protein sequence ID" value="EKC27119.1"/>
    <property type="molecule type" value="Genomic_DNA"/>
</dbReference>
<dbReference type="SUPFAM" id="SSF53335">
    <property type="entry name" value="S-adenosyl-L-methionine-dependent methyltransferases"/>
    <property type="match status" value="1"/>
</dbReference>
<name>K1Q777_MAGGI</name>
<protein>
    <recommendedName>
        <fullName evidence="1">Methyltransferase domain-containing protein</fullName>
    </recommendedName>
</protein>
<dbReference type="PANTHER" id="PTHR32026:SF10">
    <property type="entry name" value="METHYLTRANSFERASE-LIKE PROTEIN 24-RELATED"/>
    <property type="match status" value="1"/>
</dbReference>
<feature type="domain" description="Methyltransferase" evidence="1">
    <location>
        <begin position="324"/>
        <end position="479"/>
    </location>
</feature>
<evidence type="ECO:0000313" key="2">
    <source>
        <dbReference type="EMBL" id="EKC27119.1"/>
    </source>
</evidence>
<evidence type="ECO:0000259" key="1">
    <source>
        <dbReference type="Pfam" id="PF13383"/>
    </source>
</evidence>
<dbReference type="AlphaFoldDB" id="K1Q777"/>
<dbReference type="InParanoid" id="K1Q777"/>
<gene>
    <name evidence="2" type="ORF">CGI_10003293</name>
</gene>
<organism evidence="2">
    <name type="scientific">Magallana gigas</name>
    <name type="common">Pacific oyster</name>
    <name type="synonym">Crassostrea gigas</name>
    <dbReference type="NCBI Taxonomy" id="29159"/>
    <lineage>
        <taxon>Eukaryota</taxon>
        <taxon>Metazoa</taxon>
        <taxon>Spiralia</taxon>
        <taxon>Lophotrochozoa</taxon>
        <taxon>Mollusca</taxon>
        <taxon>Bivalvia</taxon>
        <taxon>Autobranchia</taxon>
        <taxon>Pteriomorphia</taxon>
        <taxon>Ostreida</taxon>
        <taxon>Ostreoidea</taxon>
        <taxon>Ostreidae</taxon>
        <taxon>Magallana</taxon>
    </lineage>
</organism>
<reference evidence="2" key="1">
    <citation type="journal article" date="2012" name="Nature">
        <title>The oyster genome reveals stress adaptation and complexity of shell formation.</title>
        <authorList>
            <person name="Zhang G."/>
            <person name="Fang X."/>
            <person name="Guo X."/>
            <person name="Li L."/>
            <person name="Luo R."/>
            <person name="Xu F."/>
            <person name="Yang P."/>
            <person name="Zhang L."/>
            <person name="Wang X."/>
            <person name="Qi H."/>
            <person name="Xiong Z."/>
            <person name="Que H."/>
            <person name="Xie Y."/>
            <person name="Holland P.W."/>
            <person name="Paps J."/>
            <person name="Zhu Y."/>
            <person name="Wu F."/>
            <person name="Chen Y."/>
            <person name="Wang J."/>
            <person name="Peng C."/>
            <person name="Meng J."/>
            <person name="Yang L."/>
            <person name="Liu J."/>
            <person name="Wen B."/>
            <person name="Zhang N."/>
            <person name="Huang Z."/>
            <person name="Zhu Q."/>
            <person name="Feng Y."/>
            <person name="Mount A."/>
            <person name="Hedgecock D."/>
            <person name="Xu Z."/>
            <person name="Liu Y."/>
            <person name="Domazet-Loso T."/>
            <person name="Du Y."/>
            <person name="Sun X."/>
            <person name="Zhang S."/>
            <person name="Liu B."/>
            <person name="Cheng P."/>
            <person name="Jiang X."/>
            <person name="Li J."/>
            <person name="Fan D."/>
            <person name="Wang W."/>
            <person name="Fu W."/>
            <person name="Wang T."/>
            <person name="Wang B."/>
            <person name="Zhang J."/>
            <person name="Peng Z."/>
            <person name="Li Y."/>
            <person name="Li N."/>
            <person name="Wang J."/>
            <person name="Chen M."/>
            <person name="He Y."/>
            <person name="Tan F."/>
            <person name="Song X."/>
            <person name="Zheng Q."/>
            <person name="Huang R."/>
            <person name="Yang H."/>
            <person name="Du X."/>
            <person name="Chen L."/>
            <person name="Yang M."/>
            <person name="Gaffney P.M."/>
            <person name="Wang S."/>
            <person name="Luo L."/>
            <person name="She Z."/>
            <person name="Ming Y."/>
            <person name="Huang W."/>
            <person name="Zhang S."/>
            <person name="Huang B."/>
            <person name="Zhang Y."/>
            <person name="Qu T."/>
            <person name="Ni P."/>
            <person name="Miao G."/>
            <person name="Wang J."/>
            <person name="Wang Q."/>
            <person name="Steinberg C.E."/>
            <person name="Wang H."/>
            <person name="Li N."/>
            <person name="Qian L."/>
            <person name="Zhang G."/>
            <person name="Li Y."/>
            <person name="Yang H."/>
            <person name="Liu X."/>
            <person name="Wang J."/>
            <person name="Yin Y."/>
            <person name="Wang J."/>
        </authorList>
    </citation>
    <scope>NUCLEOTIDE SEQUENCE [LARGE SCALE GENOMIC DNA]</scope>
    <source>
        <strain evidence="2">05x7-T-G4-1.051#20</strain>
    </source>
</reference>
<dbReference type="PANTHER" id="PTHR32026">
    <property type="entry name" value="METHYLTRANSFERASE-LIKE PROTEIN 24"/>
    <property type="match status" value="1"/>
</dbReference>
<accession>K1Q777</accession>
<proteinExistence type="predicted"/>
<dbReference type="HOGENOM" id="CLU_515123_0_0_1"/>
<dbReference type="InterPro" id="IPR029063">
    <property type="entry name" value="SAM-dependent_MTases_sf"/>
</dbReference>
<dbReference type="InterPro" id="IPR026913">
    <property type="entry name" value="METTL24"/>
</dbReference>